<feature type="compositionally biased region" description="Polar residues" evidence="1">
    <location>
        <begin position="659"/>
        <end position="672"/>
    </location>
</feature>
<dbReference type="EMBL" id="BNJQ01000036">
    <property type="protein sequence ID" value="GHP11766.1"/>
    <property type="molecule type" value="Genomic_DNA"/>
</dbReference>
<comment type="caution">
    <text evidence="2">The sequence shown here is derived from an EMBL/GenBank/DDBJ whole genome shotgun (WGS) entry which is preliminary data.</text>
</comment>
<evidence type="ECO:0000313" key="2">
    <source>
        <dbReference type="EMBL" id="GHP11766.1"/>
    </source>
</evidence>
<dbReference type="PANTHER" id="PTHR36960:SF1">
    <property type="entry name" value="SI:DKEY-32E6.3"/>
    <property type="match status" value="1"/>
</dbReference>
<feature type="compositionally biased region" description="Basic and acidic residues" evidence="1">
    <location>
        <begin position="22"/>
        <end position="36"/>
    </location>
</feature>
<dbReference type="PANTHER" id="PTHR36960">
    <property type="entry name" value="SI:DKEY-32E6.3"/>
    <property type="match status" value="1"/>
</dbReference>
<dbReference type="Proteomes" id="UP000660262">
    <property type="component" value="Unassembled WGS sequence"/>
</dbReference>
<accession>A0A830HWF0</accession>
<feature type="region of interest" description="Disordered" evidence="1">
    <location>
        <begin position="1"/>
        <end position="42"/>
    </location>
</feature>
<evidence type="ECO:0000256" key="1">
    <source>
        <dbReference type="SAM" id="MobiDB-lite"/>
    </source>
</evidence>
<feature type="region of interest" description="Disordered" evidence="1">
    <location>
        <begin position="653"/>
        <end position="672"/>
    </location>
</feature>
<feature type="region of interest" description="Disordered" evidence="1">
    <location>
        <begin position="135"/>
        <end position="159"/>
    </location>
</feature>
<protein>
    <submittedName>
        <fullName evidence="2">Uncharacterized protein</fullName>
    </submittedName>
</protein>
<organism evidence="2 3">
    <name type="scientific">Pycnococcus provasolii</name>
    <dbReference type="NCBI Taxonomy" id="41880"/>
    <lineage>
        <taxon>Eukaryota</taxon>
        <taxon>Viridiplantae</taxon>
        <taxon>Chlorophyta</taxon>
        <taxon>Pseudoscourfieldiophyceae</taxon>
        <taxon>Pseudoscourfieldiales</taxon>
        <taxon>Pycnococcaceae</taxon>
        <taxon>Pycnococcus</taxon>
    </lineage>
</organism>
<keyword evidence="3" id="KW-1185">Reference proteome</keyword>
<reference evidence="2" key="1">
    <citation type="submission" date="2020-10" db="EMBL/GenBank/DDBJ databases">
        <title>Unveiling of a novel bifunctional photoreceptor, Dualchrome1, isolated from a cosmopolitan green alga.</title>
        <authorList>
            <person name="Suzuki S."/>
            <person name="Kawachi M."/>
        </authorList>
    </citation>
    <scope>NUCLEOTIDE SEQUENCE</scope>
    <source>
        <strain evidence="2">NIES 2893</strain>
    </source>
</reference>
<evidence type="ECO:0000313" key="3">
    <source>
        <dbReference type="Proteomes" id="UP000660262"/>
    </source>
</evidence>
<dbReference type="OrthoDB" id="507191at2759"/>
<dbReference type="AlphaFoldDB" id="A0A830HWF0"/>
<sequence length="672" mass="74207">MGKKGRSGSRVDDETPSSSSSAEHHARGDLGEHGDGDNDDGDAQQRVAVADASVSASSSYNNTNTNTKHIVWPLLRSFIKECRARPITFRSDAPDALRLVFDAVLAEKISTNKSRIGSSSDDTTLLAHSEGTIGMRSSSALGDEDNHLKSGRSSMDQVKRRQMEEIQDDTLTTRSLDRDREISLVHLPTQTNQTNDAPTASAKNYTATTKTPTAKTKQRRPKLVLHFDLNKTIVATDAVQNLNSSDLVNVMLAECAWGRLTHDSHMVPSWRAFGRLSLAVNPEDAQDMDLMTYHNFLDSILHPDPGPTDGGDPKKMAEKKKLRQTLKKRFTDDGEPGYMFRSVHDALVSALDDEPQMGMVLPSFFHLLNVLLATSRDVYIVLRSFGSDAVDVARDIERWAKGEHPMSPSEFSSASEFAPDWEFGFGRFERSAGNAESTRMLVGAPGVMWNDESAQPVQEFVGFPAIDKALRTWTTVGSLLASGQTSSWHGPRGRLLVLRDDYPYWHRNREARRAGKLLLLPSRNPRAPEPEEDVLDIMFDDNMGTGGRWGIVDVRDASTGVPVPFQDAIGHNLVRADPIRAILDMKYFETSLSRCELRHRRNCMHMEKLRRAAAMAAATNALGHAHSVPANTVHDENDQQPPLKQSLRTALSTPLHAPPSSSNVGGLSTLFK</sequence>
<name>A0A830HWF0_9CHLO</name>
<gene>
    <name evidence="2" type="ORF">PPROV_001049400</name>
</gene>
<proteinExistence type="predicted"/>